<accession>A0A0D3J8P1</accession>
<keyword evidence="3" id="KW-1133">Transmembrane helix</keyword>
<dbReference type="KEGG" id="ehx:EMIHUDRAFT_242499"/>
<sequence>MNSSKDWRRYIISHYATSPIPRHGPPFAFLLYHNSGFTRHAIFTPYAGYVAVVYATWIGVCGGAFTTEALYRRRCAMAGIMSAGSAEGDFSPVPRAVITGNAESISAARYSDAQRDVAFSIATAGGFEVPMRALESQGADPNARTEGGDTAVMWAAQGCQLQSLTILHELGANLDAQNDIGWHAVVWAGSNAPGMSGLGLEVRSRLTHMSPVMWLVPAAFVPGIRALVVDHGVDINAANALGLTALMFAVAAEKLELLGELKALGRKGSLDKLAELGADLDATDDNGKSARALLEAAAGTTTGLDDHGEALSPSRVLEVMWRAPTCAATYLYRLESCSAGEWLAGRAALLAGLTFRAGPDPDGFQAAIVGIGNDAGDLDSLAASIAIADWQPVGGCGGRPLWVPIAPFPRSDFRLRQDACLLFNHIGFSFDGAGAPEALLHLDDVDAATARRWSDAGGLGLALVDHNACVPGVRSLLGDRVVAI</sequence>
<keyword evidence="3" id="KW-0812">Transmembrane</keyword>
<organism evidence="4 5">
    <name type="scientific">Emiliania huxleyi (strain CCMP1516)</name>
    <dbReference type="NCBI Taxonomy" id="280463"/>
    <lineage>
        <taxon>Eukaryota</taxon>
        <taxon>Haptista</taxon>
        <taxon>Haptophyta</taxon>
        <taxon>Prymnesiophyceae</taxon>
        <taxon>Isochrysidales</taxon>
        <taxon>Noelaerhabdaceae</taxon>
        <taxon>Emiliania</taxon>
    </lineage>
</organism>
<dbReference type="Gene3D" id="1.25.40.20">
    <property type="entry name" value="Ankyrin repeat-containing domain"/>
    <property type="match status" value="2"/>
</dbReference>
<evidence type="ECO:0000313" key="4">
    <source>
        <dbReference type="EnsemblProtists" id="EOD19876"/>
    </source>
</evidence>
<feature type="transmembrane region" description="Helical" evidence="3">
    <location>
        <begin position="46"/>
        <end position="71"/>
    </location>
</feature>
<evidence type="ECO:0000313" key="5">
    <source>
        <dbReference type="Proteomes" id="UP000013827"/>
    </source>
</evidence>
<dbReference type="HOGENOM" id="CLU_564536_0_0_1"/>
<reference evidence="4" key="2">
    <citation type="submission" date="2024-10" db="UniProtKB">
        <authorList>
            <consortium name="EnsemblProtists"/>
        </authorList>
    </citation>
    <scope>IDENTIFICATION</scope>
</reference>
<dbReference type="SUPFAM" id="SSF48403">
    <property type="entry name" value="Ankyrin repeat"/>
    <property type="match status" value="1"/>
</dbReference>
<evidence type="ECO:0000256" key="3">
    <source>
        <dbReference type="SAM" id="Phobius"/>
    </source>
</evidence>
<keyword evidence="1" id="KW-0677">Repeat</keyword>
<evidence type="ECO:0000256" key="1">
    <source>
        <dbReference type="ARBA" id="ARBA00022737"/>
    </source>
</evidence>
<dbReference type="PaxDb" id="2903-EOD19876"/>
<dbReference type="Gene3D" id="3.90.1640.10">
    <property type="entry name" value="inorganic pyrophosphatase (n-terminal core)"/>
    <property type="match status" value="1"/>
</dbReference>
<dbReference type="AlphaFoldDB" id="A0A0D3J8P1"/>
<dbReference type="RefSeq" id="XP_005772305.1">
    <property type="nucleotide sequence ID" value="XM_005772248.1"/>
</dbReference>
<protein>
    <submittedName>
        <fullName evidence="4">Uncharacterized protein</fullName>
    </submittedName>
</protein>
<dbReference type="PANTHER" id="PTHR24126:SF14">
    <property type="entry name" value="ANK_REP_REGION DOMAIN-CONTAINING PROTEIN"/>
    <property type="match status" value="1"/>
</dbReference>
<dbReference type="EnsemblProtists" id="EOD19876">
    <property type="protein sequence ID" value="EOD19876"/>
    <property type="gene ID" value="EMIHUDRAFT_242499"/>
</dbReference>
<name>A0A0D3J8P1_EMIH1</name>
<dbReference type="Proteomes" id="UP000013827">
    <property type="component" value="Unassembled WGS sequence"/>
</dbReference>
<keyword evidence="2" id="KW-0040">ANK repeat</keyword>
<dbReference type="GeneID" id="17265421"/>
<reference evidence="5" key="1">
    <citation type="journal article" date="2013" name="Nature">
        <title>Pan genome of the phytoplankton Emiliania underpins its global distribution.</title>
        <authorList>
            <person name="Read B.A."/>
            <person name="Kegel J."/>
            <person name="Klute M.J."/>
            <person name="Kuo A."/>
            <person name="Lefebvre S.C."/>
            <person name="Maumus F."/>
            <person name="Mayer C."/>
            <person name="Miller J."/>
            <person name="Monier A."/>
            <person name="Salamov A."/>
            <person name="Young J."/>
            <person name="Aguilar M."/>
            <person name="Claverie J.M."/>
            <person name="Frickenhaus S."/>
            <person name="Gonzalez K."/>
            <person name="Herman E.K."/>
            <person name="Lin Y.C."/>
            <person name="Napier J."/>
            <person name="Ogata H."/>
            <person name="Sarno A.F."/>
            <person name="Shmutz J."/>
            <person name="Schroeder D."/>
            <person name="de Vargas C."/>
            <person name="Verret F."/>
            <person name="von Dassow P."/>
            <person name="Valentin K."/>
            <person name="Van de Peer Y."/>
            <person name="Wheeler G."/>
            <person name="Dacks J.B."/>
            <person name="Delwiche C.F."/>
            <person name="Dyhrman S.T."/>
            <person name="Glockner G."/>
            <person name="John U."/>
            <person name="Richards T."/>
            <person name="Worden A.Z."/>
            <person name="Zhang X."/>
            <person name="Grigoriev I.V."/>
            <person name="Allen A.E."/>
            <person name="Bidle K."/>
            <person name="Borodovsky M."/>
            <person name="Bowler C."/>
            <person name="Brownlee C."/>
            <person name="Cock J.M."/>
            <person name="Elias M."/>
            <person name="Gladyshev V.N."/>
            <person name="Groth M."/>
            <person name="Guda C."/>
            <person name="Hadaegh A."/>
            <person name="Iglesias-Rodriguez M.D."/>
            <person name="Jenkins J."/>
            <person name="Jones B.M."/>
            <person name="Lawson T."/>
            <person name="Leese F."/>
            <person name="Lindquist E."/>
            <person name="Lobanov A."/>
            <person name="Lomsadze A."/>
            <person name="Malik S.B."/>
            <person name="Marsh M.E."/>
            <person name="Mackinder L."/>
            <person name="Mock T."/>
            <person name="Mueller-Roeber B."/>
            <person name="Pagarete A."/>
            <person name="Parker M."/>
            <person name="Probert I."/>
            <person name="Quesneville H."/>
            <person name="Raines C."/>
            <person name="Rensing S.A."/>
            <person name="Riano-Pachon D.M."/>
            <person name="Richier S."/>
            <person name="Rokitta S."/>
            <person name="Shiraiwa Y."/>
            <person name="Soanes D.M."/>
            <person name="van der Giezen M."/>
            <person name="Wahlund T.M."/>
            <person name="Williams B."/>
            <person name="Wilson W."/>
            <person name="Wolfe G."/>
            <person name="Wurch L.L."/>
        </authorList>
    </citation>
    <scope>NUCLEOTIDE SEQUENCE</scope>
</reference>
<dbReference type="PANTHER" id="PTHR24126">
    <property type="entry name" value="ANKYRIN REPEAT, PH AND SEC7 DOMAIN CONTAINING PROTEIN SECG-RELATED"/>
    <property type="match status" value="1"/>
</dbReference>
<keyword evidence="3" id="KW-0472">Membrane</keyword>
<keyword evidence="5" id="KW-1185">Reference proteome</keyword>
<proteinExistence type="predicted"/>
<evidence type="ECO:0000256" key="2">
    <source>
        <dbReference type="ARBA" id="ARBA00023043"/>
    </source>
</evidence>
<dbReference type="InterPro" id="IPR036770">
    <property type="entry name" value="Ankyrin_rpt-contain_sf"/>
</dbReference>